<evidence type="ECO:0000313" key="2">
    <source>
        <dbReference type="Proteomes" id="UP000187209"/>
    </source>
</evidence>
<dbReference type="Gene3D" id="2.40.160.10">
    <property type="entry name" value="Porin"/>
    <property type="match status" value="1"/>
</dbReference>
<proteinExistence type="predicted"/>
<dbReference type="AlphaFoldDB" id="A0A1R2AU00"/>
<protein>
    <recommendedName>
        <fullName evidence="3">Voltage-dependent anion-selective channel protein 1</fullName>
    </recommendedName>
</protein>
<evidence type="ECO:0000313" key="1">
    <source>
        <dbReference type="EMBL" id="OMJ67997.1"/>
    </source>
</evidence>
<dbReference type="PANTHER" id="PTHR11743:SF70">
    <property type="entry name" value="GH26960P-RELATED"/>
    <property type="match status" value="1"/>
</dbReference>
<dbReference type="InterPro" id="IPR001925">
    <property type="entry name" value="Porin_Euk"/>
</dbReference>
<dbReference type="OrthoDB" id="7827681at2759"/>
<dbReference type="GO" id="GO:0005741">
    <property type="term" value="C:mitochondrial outer membrane"/>
    <property type="evidence" value="ECO:0007669"/>
    <property type="project" value="InterPro"/>
</dbReference>
<name>A0A1R2AU00_9CILI</name>
<reference evidence="1 2" key="1">
    <citation type="submission" date="2016-11" db="EMBL/GenBank/DDBJ databases">
        <title>The macronuclear genome of Stentor coeruleus: a giant cell with tiny introns.</title>
        <authorList>
            <person name="Slabodnick M."/>
            <person name="Ruby J.G."/>
            <person name="Reiff S.B."/>
            <person name="Swart E.C."/>
            <person name="Gosai S."/>
            <person name="Prabakaran S."/>
            <person name="Witkowska E."/>
            <person name="Larue G.E."/>
            <person name="Fisher S."/>
            <person name="Freeman R.M."/>
            <person name="Gunawardena J."/>
            <person name="Chu W."/>
            <person name="Stover N.A."/>
            <person name="Gregory B.D."/>
            <person name="Nowacki M."/>
            <person name="Derisi J."/>
            <person name="Roy S.W."/>
            <person name="Marshall W.F."/>
            <person name="Sood P."/>
        </authorList>
    </citation>
    <scope>NUCLEOTIDE SEQUENCE [LARGE SCALE GENOMIC DNA]</scope>
    <source>
        <strain evidence="1">WM001</strain>
    </source>
</reference>
<dbReference type="PROSITE" id="PS00558">
    <property type="entry name" value="EUKARYOTIC_PORIN"/>
    <property type="match status" value="1"/>
</dbReference>
<sequence>MAKLENFTGLTKSQEDLLKKYYCFGSLGLLNFNVSNNTFTFHTRIAERKEQVTRASAWLQYKNDLFLLKAKKRNDRFSHYKLELTPSKAIQNFKAIFECKLTGSESKNDASIAVEYNHEKFKEKLTYFNNQNALRFQITAGKPEYGFALDTKFKLVENEFENLTPAFWWAKSGARLVVKHVGKDYKSFGNFEASFFQAISPLSNLASKVVTDWNTKATTIEVGGDYKYDDRTFVKGKINSNGNLALALTRTLCDKLRVSVATECKAQSLLVHSNEGYKFGVRFDFTH</sequence>
<keyword evidence="2" id="KW-1185">Reference proteome</keyword>
<evidence type="ECO:0008006" key="3">
    <source>
        <dbReference type="Google" id="ProtNLM"/>
    </source>
</evidence>
<organism evidence="1 2">
    <name type="scientific">Stentor coeruleus</name>
    <dbReference type="NCBI Taxonomy" id="5963"/>
    <lineage>
        <taxon>Eukaryota</taxon>
        <taxon>Sar</taxon>
        <taxon>Alveolata</taxon>
        <taxon>Ciliophora</taxon>
        <taxon>Postciliodesmatophora</taxon>
        <taxon>Heterotrichea</taxon>
        <taxon>Heterotrichida</taxon>
        <taxon>Stentoridae</taxon>
        <taxon>Stentor</taxon>
    </lineage>
</organism>
<dbReference type="GO" id="GO:0008308">
    <property type="term" value="F:voltage-gated monoatomic anion channel activity"/>
    <property type="evidence" value="ECO:0007669"/>
    <property type="project" value="InterPro"/>
</dbReference>
<gene>
    <name evidence="1" type="ORF">SteCoe_34685</name>
</gene>
<accession>A0A1R2AU00</accession>
<dbReference type="Proteomes" id="UP000187209">
    <property type="component" value="Unassembled WGS sequence"/>
</dbReference>
<comment type="caution">
    <text evidence="1">The sequence shown here is derived from an EMBL/GenBank/DDBJ whole genome shotgun (WGS) entry which is preliminary data.</text>
</comment>
<dbReference type="InterPro" id="IPR027246">
    <property type="entry name" value="Porin_Euk/Tom40"/>
</dbReference>
<dbReference type="InterPro" id="IPR023614">
    <property type="entry name" value="Porin_dom_sf"/>
</dbReference>
<dbReference type="PANTHER" id="PTHR11743">
    <property type="entry name" value="VOLTAGE-DEPENDENT ANION-SELECTIVE CHANNEL"/>
    <property type="match status" value="1"/>
</dbReference>
<dbReference type="EMBL" id="MPUH01001403">
    <property type="protein sequence ID" value="OMJ67997.1"/>
    <property type="molecule type" value="Genomic_DNA"/>
</dbReference>
<dbReference type="Pfam" id="PF01459">
    <property type="entry name" value="Porin_3"/>
    <property type="match status" value="1"/>
</dbReference>